<dbReference type="AlphaFoldDB" id="D3FCP8"/>
<evidence type="ECO:0008006" key="4">
    <source>
        <dbReference type="Google" id="ProtNLM"/>
    </source>
</evidence>
<keyword evidence="1" id="KW-1133">Transmembrane helix</keyword>
<gene>
    <name evidence="2" type="ordered locus">Cwoe_1089</name>
</gene>
<keyword evidence="3" id="KW-1185">Reference proteome</keyword>
<evidence type="ECO:0000256" key="1">
    <source>
        <dbReference type="SAM" id="Phobius"/>
    </source>
</evidence>
<accession>D3FCP8</accession>
<feature type="transmembrane region" description="Helical" evidence="1">
    <location>
        <begin position="53"/>
        <end position="74"/>
    </location>
</feature>
<protein>
    <recommendedName>
        <fullName evidence="4">Integral membrane protein</fullName>
    </recommendedName>
</protein>
<reference evidence="3" key="2">
    <citation type="submission" date="2010-01" db="EMBL/GenBank/DDBJ databases">
        <title>The complete genome of Conexibacter woesei DSM 14684.</title>
        <authorList>
            <consortium name="US DOE Joint Genome Institute (JGI-PGF)"/>
            <person name="Lucas S."/>
            <person name="Copeland A."/>
            <person name="Lapidus A."/>
            <person name="Glavina del Rio T."/>
            <person name="Dalin E."/>
            <person name="Tice H."/>
            <person name="Bruce D."/>
            <person name="Goodwin L."/>
            <person name="Pitluck S."/>
            <person name="Kyrpides N."/>
            <person name="Mavromatis K."/>
            <person name="Ivanova N."/>
            <person name="Mikhailova N."/>
            <person name="Chertkov O."/>
            <person name="Brettin T."/>
            <person name="Detter J.C."/>
            <person name="Han C."/>
            <person name="Larimer F."/>
            <person name="Land M."/>
            <person name="Hauser L."/>
            <person name="Markowitz V."/>
            <person name="Cheng J.-F."/>
            <person name="Hugenholtz P."/>
            <person name="Woyke T."/>
            <person name="Wu D."/>
            <person name="Pukall R."/>
            <person name="Steenblock K."/>
            <person name="Schneider S."/>
            <person name="Klenk H.-P."/>
            <person name="Eisen J.A."/>
        </authorList>
    </citation>
    <scope>NUCLEOTIDE SEQUENCE [LARGE SCALE GENOMIC DNA]</scope>
    <source>
        <strain evidence="3">DSM 14684 / CIP 108061 / JCM 11494 / NBRC 100937 / ID131577</strain>
    </source>
</reference>
<evidence type="ECO:0000313" key="2">
    <source>
        <dbReference type="EMBL" id="ADB49521.1"/>
    </source>
</evidence>
<sequence length="75" mass="7503">MLAFLVFAIEHSTEHGNKTAFYVTGAVLAGWAVLVGAIGVVRPAFAEGEGVGRVVIGGTLVLAAATMATAITTAS</sequence>
<name>D3FCP8_CONWI</name>
<organism evidence="2 3">
    <name type="scientific">Conexibacter woesei (strain DSM 14684 / CCUG 47730 / CIP 108061 / JCM 11494 / NBRC 100937 / ID131577)</name>
    <dbReference type="NCBI Taxonomy" id="469383"/>
    <lineage>
        <taxon>Bacteria</taxon>
        <taxon>Bacillati</taxon>
        <taxon>Actinomycetota</taxon>
        <taxon>Thermoleophilia</taxon>
        <taxon>Solirubrobacterales</taxon>
        <taxon>Conexibacteraceae</taxon>
        <taxon>Conexibacter</taxon>
    </lineage>
</organism>
<dbReference type="RefSeq" id="WP_012932573.1">
    <property type="nucleotide sequence ID" value="NC_013739.1"/>
</dbReference>
<keyword evidence="1" id="KW-0472">Membrane</keyword>
<dbReference type="EMBL" id="CP001854">
    <property type="protein sequence ID" value="ADB49521.1"/>
    <property type="molecule type" value="Genomic_DNA"/>
</dbReference>
<dbReference type="Proteomes" id="UP000008229">
    <property type="component" value="Chromosome"/>
</dbReference>
<dbReference type="STRING" id="469383.Cwoe_1089"/>
<keyword evidence="1" id="KW-0812">Transmembrane</keyword>
<feature type="transmembrane region" description="Helical" evidence="1">
    <location>
        <begin position="20"/>
        <end position="41"/>
    </location>
</feature>
<dbReference type="HOGENOM" id="CLU_2664799_0_0_11"/>
<reference evidence="2 3" key="1">
    <citation type="journal article" date="2010" name="Stand. Genomic Sci.">
        <title>Complete genome sequence of Conexibacter woesei type strain (ID131577).</title>
        <authorList>
            <person name="Pukall R."/>
            <person name="Lapidus A."/>
            <person name="Glavina Del Rio T."/>
            <person name="Copeland A."/>
            <person name="Tice H."/>
            <person name="Cheng J.-F."/>
            <person name="Lucas S."/>
            <person name="Chen F."/>
            <person name="Nolan M."/>
            <person name="Bruce D."/>
            <person name="Goodwin L."/>
            <person name="Pitluck S."/>
            <person name="Mavromatis K."/>
            <person name="Ivanova N."/>
            <person name="Ovchinnikova G."/>
            <person name="Pati A."/>
            <person name="Chen A."/>
            <person name="Palaniappan K."/>
            <person name="Land M."/>
            <person name="Hauser L."/>
            <person name="Chang Y.-J."/>
            <person name="Jeffries C.D."/>
            <person name="Chain P."/>
            <person name="Meincke L."/>
            <person name="Sims D."/>
            <person name="Brettin T."/>
            <person name="Detter J.C."/>
            <person name="Rohde M."/>
            <person name="Goeker M."/>
            <person name="Bristow J."/>
            <person name="Eisen J.A."/>
            <person name="Markowitz V."/>
            <person name="Kyrpides N.C."/>
            <person name="Klenk H.-P."/>
            <person name="Hugenholtz P."/>
        </authorList>
    </citation>
    <scope>NUCLEOTIDE SEQUENCE [LARGE SCALE GENOMIC DNA]</scope>
    <source>
        <strain evidence="3">DSM 14684 / CIP 108061 / JCM 11494 / NBRC 100937 / ID131577</strain>
    </source>
</reference>
<proteinExistence type="predicted"/>
<dbReference type="KEGG" id="cwo:Cwoe_1089"/>
<evidence type="ECO:0000313" key="3">
    <source>
        <dbReference type="Proteomes" id="UP000008229"/>
    </source>
</evidence>